<evidence type="ECO:0000313" key="1">
    <source>
        <dbReference type="EMBL" id="CAI7997912.1"/>
    </source>
</evidence>
<dbReference type="EMBL" id="CASHTH010000334">
    <property type="protein sequence ID" value="CAI7997912.1"/>
    <property type="molecule type" value="Genomic_DNA"/>
</dbReference>
<name>A0AA35VYC1_GEOBA</name>
<reference evidence="1" key="1">
    <citation type="submission" date="2023-03" db="EMBL/GenBank/DDBJ databases">
        <authorList>
            <person name="Steffen K."/>
            <person name="Cardenas P."/>
        </authorList>
    </citation>
    <scope>NUCLEOTIDE SEQUENCE</scope>
</reference>
<comment type="caution">
    <text evidence="1">The sequence shown here is derived from an EMBL/GenBank/DDBJ whole genome shotgun (WGS) entry which is preliminary data.</text>
</comment>
<organism evidence="1 2">
    <name type="scientific">Geodia barretti</name>
    <name type="common">Barrett's horny sponge</name>
    <dbReference type="NCBI Taxonomy" id="519541"/>
    <lineage>
        <taxon>Eukaryota</taxon>
        <taxon>Metazoa</taxon>
        <taxon>Porifera</taxon>
        <taxon>Demospongiae</taxon>
        <taxon>Heteroscleromorpha</taxon>
        <taxon>Tetractinellida</taxon>
        <taxon>Astrophorina</taxon>
        <taxon>Geodiidae</taxon>
        <taxon>Geodia</taxon>
    </lineage>
</organism>
<accession>A0AA35VYC1</accession>
<sequence>MVLQHKTCEVMDGSGVLQVCFPVPCGSCCVLS</sequence>
<dbReference type="AlphaFoldDB" id="A0AA35VYC1"/>
<protein>
    <submittedName>
        <fullName evidence="1">Uncharacterized protein</fullName>
    </submittedName>
</protein>
<keyword evidence="2" id="KW-1185">Reference proteome</keyword>
<gene>
    <name evidence="1" type="ORF">GBAR_LOCUS2272</name>
</gene>
<dbReference type="Proteomes" id="UP001174909">
    <property type="component" value="Unassembled WGS sequence"/>
</dbReference>
<proteinExistence type="predicted"/>
<evidence type="ECO:0000313" key="2">
    <source>
        <dbReference type="Proteomes" id="UP001174909"/>
    </source>
</evidence>